<keyword evidence="3" id="KW-1185">Reference proteome</keyword>
<accession>A0ABS8NRA2</accession>
<gene>
    <name evidence="2" type="ORF">JWH11_00555</name>
</gene>
<dbReference type="InterPro" id="IPR001584">
    <property type="entry name" value="Integrase_cat-core"/>
</dbReference>
<dbReference type="Proteomes" id="UP001430396">
    <property type="component" value="Unassembled WGS sequence"/>
</dbReference>
<reference evidence="2" key="1">
    <citation type="submission" date="2021-02" db="EMBL/GenBank/DDBJ databases">
        <title>Copper resistance gene diversity in local Xanthomonas species at agrochemical polluted sites in Trinidad, Trinidad and Tobago.</title>
        <authorList>
            <person name="Ramnarine S.D.B.J."/>
            <person name="Ramsubhag A."/>
            <person name="Jayaraman J."/>
        </authorList>
    </citation>
    <scope>NUCLEOTIDE SEQUENCE</scope>
    <source>
        <strain evidence="2">CaNP6A</strain>
    </source>
</reference>
<name>A0ABS8NRA2_9XANT</name>
<evidence type="ECO:0000259" key="1">
    <source>
        <dbReference type="PROSITE" id="PS50994"/>
    </source>
</evidence>
<organism evidence="2 3">
    <name type="scientific">Xanthomonas melonis</name>
    <dbReference type="NCBI Taxonomy" id="56456"/>
    <lineage>
        <taxon>Bacteria</taxon>
        <taxon>Pseudomonadati</taxon>
        <taxon>Pseudomonadota</taxon>
        <taxon>Gammaproteobacteria</taxon>
        <taxon>Lysobacterales</taxon>
        <taxon>Lysobacteraceae</taxon>
        <taxon>Xanthomonas</taxon>
    </lineage>
</organism>
<dbReference type="PROSITE" id="PS50994">
    <property type="entry name" value="INTEGRASE"/>
    <property type="match status" value="1"/>
</dbReference>
<dbReference type="InterPro" id="IPR036397">
    <property type="entry name" value="RNaseH_sf"/>
</dbReference>
<feature type="domain" description="Integrase catalytic" evidence="1">
    <location>
        <begin position="1"/>
        <end position="130"/>
    </location>
</feature>
<dbReference type="InterPro" id="IPR012337">
    <property type="entry name" value="RNaseH-like_sf"/>
</dbReference>
<comment type="caution">
    <text evidence="2">The sequence shown here is derived from an EMBL/GenBank/DDBJ whole genome shotgun (WGS) entry which is preliminary data.</text>
</comment>
<dbReference type="PANTHER" id="PTHR35004">
    <property type="entry name" value="TRANSPOSASE RV3428C-RELATED"/>
    <property type="match status" value="1"/>
</dbReference>
<evidence type="ECO:0000313" key="3">
    <source>
        <dbReference type="Proteomes" id="UP001430396"/>
    </source>
</evidence>
<proteinExistence type="predicted"/>
<sequence>GLREAFDYFGGVPEHVLFDNTKAVVIERDAYGEGQHRWNSALRELADSCGFKPRLCRPYRAKTKGKVERFNSYLKGSFVVPLAATLEASGLRLDAHLANIHVRRWLDEVANARVHATTKAVPAVRLAEERAVMLAAPALQAPMPVRQRVVLPLQSLQHPLSVYDALLEVV</sequence>
<evidence type="ECO:0000313" key="2">
    <source>
        <dbReference type="EMBL" id="MCD0264964.1"/>
    </source>
</evidence>
<dbReference type="EMBL" id="JAFFQI010000116">
    <property type="protein sequence ID" value="MCD0264964.1"/>
    <property type="molecule type" value="Genomic_DNA"/>
</dbReference>
<dbReference type="PANTHER" id="PTHR35004:SF6">
    <property type="entry name" value="TRANSPOSASE"/>
    <property type="match status" value="1"/>
</dbReference>
<dbReference type="Gene3D" id="3.30.420.10">
    <property type="entry name" value="Ribonuclease H-like superfamily/Ribonuclease H"/>
    <property type="match status" value="1"/>
</dbReference>
<protein>
    <submittedName>
        <fullName evidence="2">Transposase</fullName>
    </submittedName>
</protein>
<dbReference type="SUPFAM" id="SSF53098">
    <property type="entry name" value="Ribonuclease H-like"/>
    <property type="match status" value="1"/>
</dbReference>
<feature type="non-terminal residue" evidence="2">
    <location>
        <position position="1"/>
    </location>
</feature>